<proteinExistence type="predicted"/>
<dbReference type="EMBL" id="CAJNOH010003156">
    <property type="protein sequence ID" value="CAF1325680.1"/>
    <property type="molecule type" value="Genomic_DNA"/>
</dbReference>
<gene>
    <name evidence="2" type="ORF">JXQ802_LOCUS46970</name>
    <name evidence="1" type="ORF">PYM288_LOCUS31146</name>
</gene>
<dbReference type="EMBL" id="CAJNOL010004449">
    <property type="protein sequence ID" value="CAF1588395.1"/>
    <property type="molecule type" value="Genomic_DNA"/>
</dbReference>
<dbReference type="Proteomes" id="UP000663870">
    <property type="component" value="Unassembled WGS sequence"/>
</dbReference>
<evidence type="ECO:0000313" key="4">
    <source>
        <dbReference type="Proteomes" id="UP000663870"/>
    </source>
</evidence>
<accession>A0A815FUK5</accession>
<dbReference type="AlphaFoldDB" id="A0A815FUK5"/>
<sequence length="120" mass="13998">MSSQVTNVVGTWKIVDYSQHPECFGCQIEIKHEKEDENMYRLRACVINDLNCTLQHNSTTNQWQMCSFRTTEMGGSPEDMKKEDVISNLMRDIQKMEVQGEQQLIIQTNNGEQVRLDRLQ</sequence>
<protein>
    <recommendedName>
        <fullName evidence="5">Lipocalin/cytosolic fatty-acid binding domain-containing protein</fullName>
    </recommendedName>
</protein>
<evidence type="ECO:0000313" key="1">
    <source>
        <dbReference type="EMBL" id="CAF1325680.1"/>
    </source>
</evidence>
<organism evidence="1 3">
    <name type="scientific">Rotaria sordida</name>
    <dbReference type="NCBI Taxonomy" id="392033"/>
    <lineage>
        <taxon>Eukaryota</taxon>
        <taxon>Metazoa</taxon>
        <taxon>Spiralia</taxon>
        <taxon>Gnathifera</taxon>
        <taxon>Rotifera</taxon>
        <taxon>Eurotatoria</taxon>
        <taxon>Bdelloidea</taxon>
        <taxon>Philodinida</taxon>
        <taxon>Philodinidae</taxon>
        <taxon>Rotaria</taxon>
    </lineage>
</organism>
<evidence type="ECO:0000313" key="2">
    <source>
        <dbReference type="EMBL" id="CAF1588395.1"/>
    </source>
</evidence>
<name>A0A815FUK5_9BILA</name>
<evidence type="ECO:0008006" key="5">
    <source>
        <dbReference type="Google" id="ProtNLM"/>
    </source>
</evidence>
<dbReference type="Gene3D" id="2.40.128.270">
    <property type="match status" value="1"/>
</dbReference>
<keyword evidence="4" id="KW-1185">Reference proteome</keyword>
<dbReference type="Proteomes" id="UP000663854">
    <property type="component" value="Unassembled WGS sequence"/>
</dbReference>
<evidence type="ECO:0000313" key="3">
    <source>
        <dbReference type="Proteomes" id="UP000663854"/>
    </source>
</evidence>
<comment type="caution">
    <text evidence="1">The sequence shown here is derived from an EMBL/GenBank/DDBJ whole genome shotgun (WGS) entry which is preliminary data.</text>
</comment>
<dbReference type="InterPro" id="IPR038670">
    <property type="entry name" value="HslJ-like_sf"/>
</dbReference>
<reference evidence="1" key="1">
    <citation type="submission" date="2021-02" db="EMBL/GenBank/DDBJ databases">
        <authorList>
            <person name="Nowell W R."/>
        </authorList>
    </citation>
    <scope>NUCLEOTIDE SEQUENCE</scope>
</reference>